<dbReference type="AlphaFoldDB" id="V6L334"/>
<keyword evidence="8" id="KW-1185">Reference proteome</keyword>
<dbReference type="HOGENOM" id="CLU_2829523_0_0_11"/>
<dbReference type="STRING" id="1352936.M878_05070"/>
<evidence type="ECO:0000259" key="6">
    <source>
        <dbReference type="PROSITE" id="PS50850"/>
    </source>
</evidence>
<keyword evidence="2 5" id="KW-0812">Transmembrane</keyword>
<feature type="domain" description="Major facilitator superfamily (MFS) profile" evidence="6">
    <location>
        <begin position="1"/>
        <end position="66"/>
    </location>
</feature>
<evidence type="ECO:0000313" key="7">
    <source>
        <dbReference type="EMBL" id="EST35639.1"/>
    </source>
</evidence>
<dbReference type="Proteomes" id="UP000017984">
    <property type="component" value="Chromosome"/>
</dbReference>
<evidence type="ECO:0000256" key="3">
    <source>
        <dbReference type="ARBA" id="ARBA00022989"/>
    </source>
</evidence>
<dbReference type="InterPro" id="IPR036259">
    <property type="entry name" value="MFS_trans_sf"/>
</dbReference>
<name>V6L334_STRRC</name>
<comment type="subcellular location">
    <subcellularLocation>
        <location evidence="1">Cell membrane</location>
        <topology evidence="1">Multi-pass membrane protein</topology>
    </subcellularLocation>
</comment>
<evidence type="ECO:0000256" key="1">
    <source>
        <dbReference type="ARBA" id="ARBA00004651"/>
    </source>
</evidence>
<dbReference type="GO" id="GO:0005886">
    <property type="term" value="C:plasma membrane"/>
    <property type="evidence" value="ECO:0007669"/>
    <property type="project" value="UniProtKB-SubCell"/>
</dbReference>
<protein>
    <recommendedName>
        <fullName evidence="6">Major facilitator superfamily (MFS) profile domain-containing protein</fullName>
    </recommendedName>
</protein>
<dbReference type="PATRIC" id="fig|1352936.5.peg.1092"/>
<gene>
    <name evidence="7" type="ORF">M878_05070</name>
</gene>
<keyword evidence="4 5" id="KW-0472">Membrane</keyword>
<sequence>MALLAVAQFLFVFDTTGFAVALPLVARDRGPAIAGPTWLLSAYSVCFAALPVLAGPLGGPSGSGGR</sequence>
<dbReference type="SUPFAM" id="SSF103473">
    <property type="entry name" value="MFS general substrate transporter"/>
    <property type="match status" value="1"/>
</dbReference>
<dbReference type="RefSeq" id="WP_023545018.1">
    <property type="nucleotide sequence ID" value="NZ_CM002285.1"/>
</dbReference>
<evidence type="ECO:0000256" key="2">
    <source>
        <dbReference type="ARBA" id="ARBA00022692"/>
    </source>
</evidence>
<accession>V6L334</accession>
<evidence type="ECO:0000313" key="8">
    <source>
        <dbReference type="Proteomes" id="UP000017984"/>
    </source>
</evidence>
<evidence type="ECO:0000256" key="4">
    <source>
        <dbReference type="ARBA" id="ARBA00023136"/>
    </source>
</evidence>
<organism evidence="7 8">
    <name type="scientific">Streptomyces roseochromogenus subsp. oscitans DS 12.976</name>
    <dbReference type="NCBI Taxonomy" id="1352936"/>
    <lineage>
        <taxon>Bacteria</taxon>
        <taxon>Bacillati</taxon>
        <taxon>Actinomycetota</taxon>
        <taxon>Actinomycetes</taxon>
        <taxon>Kitasatosporales</taxon>
        <taxon>Streptomycetaceae</taxon>
        <taxon>Streptomyces</taxon>
    </lineage>
</organism>
<dbReference type="GO" id="GO:0022857">
    <property type="term" value="F:transmembrane transporter activity"/>
    <property type="evidence" value="ECO:0007669"/>
    <property type="project" value="InterPro"/>
</dbReference>
<dbReference type="EMBL" id="AWQX01000046">
    <property type="protein sequence ID" value="EST35639.1"/>
    <property type="molecule type" value="Genomic_DNA"/>
</dbReference>
<keyword evidence="3 5" id="KW-1133">Transmembrane helix</keyword>
<dbReference type="PROSITE" id="PS50850">
    <property type="entry name" value="MFS"/>
    <property type="match status" value="1"/>
</dbReference>
<reference evidence="7 8" key="1">
    <citation type="journal article" date="2014" name="Genome Announc.">
        <title>Draft Genome Sequence of Streptomyces roseochromogenes subsp. oscitans DS 12.976, Producer of the Aminocoumarin Antibiotic Clorobiocin.</title>
        <authorList>
            <person name="Ruckert C."/>
            <person name="Kalinowski J."/>
            <person name="Heide L."/>
            <person name="Apel A.K."/>
        </authorList>
    </citation>
    <scope>NUCLEOTIDE SEQUENCE [LARGE SCALE GENOMIC DNA]</scope>
    <source>
        <strain evidence="7 8">DS 12.976</strain>
    </source>
</reference>
<evidence type="ECO:0000256" key="5">
    <source>
        <dbReference type="SAM" id="Phobius"/>
    </source>
</evidence>
<feature type="transmembrane region" description="Helical" evidence="5">
    <location>
        <begin position="37"/>
        <end position="57"/>
    </location>
</feature>
<dbReference type="InterPro" id="IPR020846">
    <property type="entry name" value="MFS_dom"/>
</dbReference>
<proteinExistence type="predicted"/>
<dbReference type="OrthoDB" id="4246467at2"/>
<comment type="caution">
    <text evidence="7">The sequence shown here is derived from an EMBL/GenBank/DDBJ whole genome shotgun (WGS) entry which is preliminary data.</text>
</comment>